<keyword evidence="7" id="KW-1185">Reference proteome</keyword>
<dbReference type="RefSeq" id="WP_149110878.1">
    <property type="nucleotide sequence ID" value="NZ_CP042425.1"/>
</dbReference>
<dbReference type="InterPro" id="IPR024607">
    <property type="entry name" value="Sulfatase_CS"/>
</dbReference>
<reference evidence="7" key="1">
    <citation type="submission" date="2019-08" db="EMBL/GenBank/DDBJ databases">
        <title>Limnoglobus roseus gen. nov., sp. nov., a novel freshwater planctomycete with a giant genome from the family Gemmataceae.</title>
        <authorList>
            <person name="Kulichevskaya I.S."/>
            <person name="Naumoff D.G."/>
            <person name="Miroshnikov K."/>
            <person name="Ivanova A."/>
            <person name="Philippov D.A."/>
            <person name="Hakobyan A."/>
            <person name="Rijpstra I.C."/>
            <person name="Sinninghe Damste J.S."/>
            <person name="Liesack W."/>
            <person name="Dedysh S.N."/>
        </authorList>
    </citation>
    <scope>NUCLEOTIDE SEQUENCE [LARGE SCALE GENOMIC DNA]</scope>
    <source>
        <strain evidence="7">PX52</strain>
    </source>
</reference>
<dbReference type="PROSITE" id="PS00523">
    <property type="entry name" value="SULFATASE_1"/>
    <property type="match status" value="1"/>
</dbReference>
<feature type="region of interest" description="Disordered" evidence="3">
    <location>
        <begin position="431"/>
        <end position="450"/>
    </location>
</feature>
<dbReference type="InterPro" id="IPR000917">
    <property type="entry name" value="Sulfatase_N"/>
</dbReference>
<evidence type="ECO:0000256" key="1">
    <source>
        <dbReference type="ARBA" id="ARBA00008779"/>
    </source>
</evidence>
<evidence type="ECO:0000256" key="3">
    <source>
        <dbReference type="SAM" id="MobiDB-lite"/>
    </source>
</evidence>
<dbReference type="SUPFAM" id="SSF53649">
    <property type="entry name" value="Alkaline phosphatase-like"/>
    <property type="match status" value="1"/>
</dbReference>
<keyword evidence="2" id="KW-0378">Hydrolase</keyword>
<dbReference type="InterPro" id="IPR052701">
    <property type="entry name" value="GAG_Ulvan_Degrading_Sulfatases"/>
</dbReference>
<dbReference type="OrthoDB" id="9803751at2"/>
<dbReference type="PANTHER" id="PTHR43751:SF1">
    <property type="entry name" value="SULFATASE ATSG-RELATED"/>
    <property type="match status" value="1"/>
</dbReference>
<accession>A0A5C1AC13</accession>
<dbReference type="AlphaFoldDB" id="A0A5C1AC13"/>
<evidence type="ECO:0000259" key="5">
    <source>
        <dbReference type="Pfam" id="PF00884"/>
    </source>
</evidence>
<dbReference type="InterPro" id="IPR017850">
    <property type="entry name" value="Alkaline_phosphatase_core_sf"/>
</dbReference>
<name>A0A5C1AC13_9BACT</name>
<gene>
    <name evidence="6" type="ORF">PX52LOC_03054</name>
</gene>
<dbReference type="EMBL" id="CP042425">
    <property type="protein sequence ID" value="QEL16115.1"/>
    <property type="molecule type" value="Genomic_DNA"/>
</dbReference>
<sequence length="450" mass="49175">MRILLALLCFSTGVAAAEKPNVVVFLADDLSRADCSPFGGTEVPTPNMARLAKDGKTFTNAFVASPSCAPSRAALLTGLDPMRNGSMLNHSRPQATLKKWPAYFKDLGYQTVAIGKVAHYAQVTEYGFDQARHYTYHDDVCVAEAVKWLGERKSTKPLCLLVGTNWPHVPWPKEATVTANGVPPTLVDTKQTRDARGKYLTAVANCDRDLGLVYDTAKKHLGDNTLFLFTSDHGSQFPFGKWNCYDAGVRTPMLAVWPGKIAAGSTTNAMVSWIDLLPTLLTAAGGTAPEGISGQSFLDVLVGRKDQHRDKVFLTHSGDGKMNQYPIRAVRTADWKYIRNLDPTGEHHTHVDKGNEGADGRNYFDSWAEKAKTDPAAAAVVKRYHTRPAEELYDVSADPWELKNLAADPAHAKQLASLRAGLDAWMKANGDEGLKTEKALPDPRPNAKKD</sequence>
<proteinExistence type="inferred from homology"/>
<comment type="similarity">
    <text evidence="1">Belongs to the sulfatase family.</text>
</comment>
<dbReference type="KEGG" id="lrs:PX52LOC_03054"/>
<evidence type="ECO:0000256" key="4">
    <source>
        <dbReference type="SAM" id="SignalP"/>
    </source>
</evidence>
<evidence type="ECO:0000313" key="6">
    <source>
        <dbReference type="EMBL" id="QEL16115.1"/>
    </source>
</evidence>
<dbReference type="Gene3D" id="3.40.720.10">
    <property type="entry name" value="Alkaline Phosphatase, subunit A"/>
    <property type="match status" value="1"/>
</dbReference>
<dbReference type="PANTHER" id="PTHR43751">
    <property type="entry name" value="SULFATASE"/>
    <property type="match status" value="1"/>
</dbReference>
<dbReference type="GO" id="GO:0016787">
    <property type="term" value="F:hydrolase activity"/>
    <property type="evidence" value="ECO:0007669"/>
    <property type="project" value="UniProtKB-KW"/>
</dbReference>
<keyword evidence="4" id="KW-0732">Signal</keyword>
<feature type="chain" id="PRO_5022781277" description="Sulfatase N-terminal domain-containing protein" evidence="4">
    <location>
        <begin position="17"/>
        <end position="450"/>
    </location>
</feature>
<dbReference type="Proteomes" id="UP000324974">
    <property type="component" value="Chromosome"/>
</dbReference>
<protein>
    <recommendedName>
        <fullName evidence="5">Sulfatase N-terminal domain-containing protein</fullName>
    </recommendedName>
</protein>
<feature type="domain" description="Sulfatase N-terminal" evidence="5">
    <location>
        <begin position="20"/>
        <end position="285"/>
    </location>
</feature>
<evidence type="ECO:0000256" key="2">
    <source>
        <dbReference type="ARBA" id="ARBA00022801"/>
    </source>
</evidence>
<evidence type="ECO:0000313" key="7">
    <source>
        <dbReference type="Proteomes" id="UP000324974"/>
    </source>
</evidence>
<feature type="signal peptide" evidence="4">
    <location>
        <begin position="1"/>
        <end position="16"/>
    </location>
</feature>
<dbReference type="Pfam" id="PF00884">
    <property type="entry name" value="Sulfatase"/>
    <property type="match status" value="1"/>
</dbReference>
<organism evidence="6 7">
    <name type="scientific">Limnoglobus roseus</name>
    <dbReference type="NCBI Taxonomy" id="2598579"/>
    <lineage>
        <taxon>Bacteria</taxon>
        <taxon>Pseudomonadati</taxon>
        <taxon>Planctomycetota</taxon>
        <taxon>Planctomycetia</taxon>
        <taxon>Gemmatales</taxon>
        <taxon>Gemmataceae</taxon>
        <taxon>Limnoglobus</taxon>
    </lineage>
</organism>
<dbReference type="CDD" id="cd16027">
    <property type="entry name" value="SGSH"/>
    <property type="match status" value="1"/>
</dbReference>